<organism evidence="1 2">
    <name type="scientific">Toxoplasma gondii RUB</name>
    <dbReference type="NCBI Taxonomy" id="935652"/>
    <lineage>
        <taxon>Eukaryota</taxon>
        <taxon>Sar</taxon>
        <taxon>Alveolata</taxon>
        <taxon>Apicomplexa</taxon>
        <taxon>Conoidasida</taxon>
        <taxon>Coccidia</taxon>
        <taxon>Eucoccidiorida</taxon>
        <taxon>Eimeriorina</taxon>
        <taxon>Sarcocystidae</taxon>
        <taxon>Toxoplasma</taxon>
    </lineage>
</organism>
<evidence type="ECO:0000313" key="1">
    <source>
        <dbReference type="EMBL" id="KFG60890.1"/>
    </source>
</evidence>
<dbReference type="Proteomes" id="UP000028834">
    <property type="component" value="Unassembled WGS sequence"/>
</dbReference>
<gene>
    <name evidence="1" type="ORF">TGRUB_226330B</name>
</gene>
<proteinExistence type="predicted"/>
<dbReference type="AlphaFoldDB" id="A0A086LW72"/>
<accession>A0A086LW72</accession>
<dbReference type="EMBL" id="AFYV02001776">
    <property type="protein sequence ID" value="KFG60890.1"/>
    <property type="molecule type" value="Genomic_DNA"/>
</dbReference>
<evidence type="ECO:0000313" key="2">
    <source>
        <dbReference type="Proteomes" id="UP000028834"/>
    </source>
</evidence>
<name>A0A086LW72_TOXGO</name>
<sequence>MDTMTLRLQEGNCDVPTA</sequence>
<protein>
    <submittedName>
        <fullName evidence="1">Uncharacterized protein</fullName>
    </submittedName>
</protein>
<comment type="caution">
    <text evidence="1">The sequence shown here is derived from an EMBL/GenBank/DDBJ whole genome shotgun (WGS) entry which is preliminary data.</text>
</comment>
<reference evidence="1 2" key="1">
    <citation type="submission" date="2014-05" db="EMBL/GenBank/DDBJ databases">
        <authorList>
            <person name="Sibley D."/>
            <person name="Venepally P."/>
            <person name="Karamycheva S."/>
            <person name="Hadjithomas M."/>
            <person name="Khan A."/>
            <person name="Brunk B."/>
            <person name="Roos D."/>
            <person name="Caler E."/>
            <person name="Lorenzi H."/>
        </authorList>
    </citation>
    <scope>NUCLEOTIDE SEQUENCE [LARGE SCALE GENOMIC DNA]</scope>
    <source>
        <strain evidence="1 2">RUB</strain>
    </source>
</reference>
<dbReference type="VEuPathDB" id="ToxoDB:TGRUB_226330B"/>